<feature type="domain" description="Helicase ATP-binding" evidence="17">
    <location>
        <begin position="89"/>
        <end position="247"/>
    </location>
</feature>
<dbReference type="InterPro" id="IPR027417">
    <property type="entry name" value="P-loop_NTPase"/>
</dbReference>
<dbReference type="InterPro" id="IPR011130">
    <property type="entry name" value="SecA_preprotein_X-link_dom"/>
</dbReference>
<gene>
    <name evidence="15 20" type="primary">secA</name>
    <name evidence="20" type="ORF">G6693_07125</name>
</gene>
<evidence type="ECO:0000256" key="3">
    <source>
        <dbReference type="ARBA" id="ARBA00022448"/>
    </source>
</evidence>
<feature type="domain" description="Helicase C-terminal" evidence="18">
    <location>
        <begin position="441"/>
        <end position="628"/>
    </location>
</feature>
<keyword evidence="11 15" id="KW-0653">Protein transport</keyword>
<organism evidence="20 21">
    <name type="scientific">Polynucleobacter paneuropaeus</name>
    <dbReference type="NCBI Taxonomy" id="2527775"/>
    <lineage>
        <taxon>Bacteria</taxon>
        <taxon>Pseudomonadati</taxon>
        <taxon>Pseudomonadota</taxon>
        <taxon>Betaproteobacteria</taxon>
        <taxon>Burkholderiales</taxon>
        <taxon>Burkholderiaceae</taxon>
        <taxon>Polynucleobacter</taxon>
    </lineage>
</organism>
<comment type="subcellular location">
    <subcellularLocation>
        <location evidence="15">Cell membrane</location>
        <topology evidence="15">Peripheral membrane protein</topology>
        <orientation evidence="15">Cytoplasmic side</orientation>
    </subcellularLocation>
    <subcellularLocation>
        <location evidence="15">Cytoplasm</location>
    </subcellularLocation>
    <text evidence="15">Distribution is 50-50.</text>
</comment>
<dbReference type="FunFam" id="3.90.1440.10:FF:000001">
    <property type="entry name" value="Preprotein translocase subunit SecA"/>
    <property type="match status" value="1"/>
</dbReference>
<dbReference type="GO" id="GO:0046872">
    <property type="term" value="F:metal ion binding"/>
    <property type="evidence" value="ECO:0007669"/>
    <property type="project" value="UniProtKB-KW"/>
</dbReference>
<dbReference type="GO" id="GO:0065002">
    <property type="term" value="P:intracellular protein transmembrane transport"/>
    <property type="evidence" value="ECO:0007669"/>
    <property type="project" value="UniProtKB-UniRule"/>
</dbReference>
<dbReference type="GO" id="GO:0005524">
    <property type="term" value="F:ATP binding"/>
    <property type="evidence" value="ECO:0007669"/>
    <property type="project" value="UniProtKB-UniRule"/>
</dbReference>
<evidence type="ECO:0000256" key="2">
    <source>
        <dbReference type="ARBA" id="ARBA00007650"/>
    </source>
</evidence>
<evidence type="ECO:0000256" key="7">
    <source>
        <dbReference type="ARBA" id="ARBA00022723"/>
    </source>
</evidence>
<dbReference type="PROSITE" id="PS51196">
    <property type="entry name" value="SECA_MOTOR_DEAD"/>
    <property type="match status" value="1"/>
</dbReference>
<evidence type="ECO:0000259" key="19">
    <source>
        <dbReference type="PROSITE" id="PS51196"/>
    </source>
</evidence>
<dbReference type="PRINTS" id="PR00906">
    <property type="entry name" value="SECA"/>
</dbReference>
<keyword evidence="3 15" id="KW-0813">Transport</keyword>
<dbReference type="GO" id="GO:0005829">
    <property type="term" value="C:cytosol"/>
    <property type="evidence" value="ECO:0007669"/>
    <property type="project" value="TreeGrafter"/>
</dbReference>
<dbReference type="GO" id="GO:0006605">
    <property type="term" value="P:protein targeting"/>
    <property type="evidence" value="ECO:0007669"/>
    <property type="project" value="UniProtKB-UniRule"/>
</dbReference>
<dbReference type="SUPFAM" id="SSF81886">
    <property type="entry name" value="Helical scaffold and wing domains of SecA"/>
    <property type="match status" value="1"/>
</dbReference>
<evidence type="ECO:0000256" key="8">
    <source>
        <dbReference type="ARBA" id="ARBA00022741"/>
    </source>
</evidence>
<dbReference type="HAMAP" id="MF_01382">
    <property type="entry name" value="SecA"/>
    <property type="match status" value="1"/>
</dbReference>
<evidence type="ECO:0000259" key="18">
    <source>
        <dbReference type="PROSITE" id="PS51194"/>
    </source>
</evidence>
<comment type="caution">
    <text evidence="20">The sequence shown here is derived from an EMBL/GenBank/DDBJ whole genome shotgun (WGS) entry which is preliminary data.</text>
</comment>
<feature type="binding site" evidence="15">
    <location>
        <position position="515"/>
    </location>
    <ligand>
        <name>ATP</name>
        <dbReference type="ChEBI" id="CHEBI:30616"/>
    </ligand>
</feature>
<keyword evidence="12 15" id="KW-1278">Translocase</keyword>
<dbReference type="Pfam" id="PF01043">
    <property type="entry name" value="SecA_PP_bind"/>
    <property type="match status" value="1"/>
</dbReference>
<dbReference type="NCBIfam" id="NF009538">
    <property type="entry name" value="PRK12904.1"/>
    <property type="match status" value="1"/>
</dbReference>
<dbReference type="EC" id="7.4.2.8" evidence="15"/>
<dbReference type="InterPro" id="IPR011116">
    <property type="entry name" value="SecA_Wing/Scaffold"/>
</dbReference>
<evidence type="ECO:0000256" key="16">
    <source>
        <dbReference type="RuleBase" id="RU003874"/>
    </source>
</evidence>
<dbReference type="GO" id="GO:0043952">
    <property type="term" value="P:protein transport by the Sec complex"/>
    <property type="evidence" value="ECO:0007669"/>
    <property type="project" value="TreeGrafter"/>
</dbReference>
<keyword evidence="9" id="KW-0862">Zinc</keyword>
<dbReference type="InterPro" id="IPR036266">
    <property type="entry name" value="SecA_Wing/Scaffold_sf"/>
</dbReference>
<comment type="cofactor">
    <cofactor evidence="1">
        <name>Zn(2+)</name>
        <dbReference type="ChEBI" id="CHEBI:29105"/>
    </cofactor>
</comment>
<dbReference type="GO" id="GO:0008564">
    <property type="term" value="F:protein-exporting ATPase activity"/>
    <property type="evidence" value="ECO:0007669"/>
    <property type="project" value="UniProtKB-EC"/>
</dbReference>
<keyword evidence="6" id="KW-0997">Cell inner membrane</keyword>
<dbReference type="InterPro" id="IPR001650">
    <property type="entry name" value="Helicase_C-like"/>
</dbReference>
<dbReference type="InterPro" id="IPR036670">
    <property type="entry name" value="SecA_X-link_sf"/>
</dbReference>
<dbReference type="GO" id="GO:0031522">
    <property type="term" value="C:cell envelope Sec protein transport complex"/>
    <property type="evidence" value="ECO:0007669"/>
    <property type="project" value="UniProtKB-ARBA"/>
</dbReference>
<evidence type="ECO:0000256" key="15">
    <source>
        <dbReference type="HAMAP-Rule" id="MF_01382"/>
    </source>
</evidence>
<dbReference type="InterPro" id="IPR044722">
    <property type="entry name" value="SecA_SF2_C"/>
</dbReference>
<dbReference type="SUPFAM" id="SSF52540">
    <property type="entry name" value="P-loop containing nucleoside triphosphate hydrolases"/>
    <property type="match status" value="2"/>
</dbReference>
<evidence type="ECO:0000256" key="14">
    <source>
        <dbReference type="ARBA" id="ARBA00023136"/>
    </source>
</evidence>
<evidence type="ECO:0000256" key="12">
    <source>
        <dbReference type="ARBA" id="ARBA00022967"/>
    </source>
</evidence>
<dbReference type="SMART" id="SM00957">
    <property type="entry name" value="SecA_DEAD"/>
    <property type="match status" value="1"/>
</dbReference>
<keyword evidence="8 15" id="KW-0547">Nucleotide-binding</keyword>
<feature type="binding site" evidence="15">
    <location>
        <begin position="105"/>
        <end position="109"/>
    </location>
    <ligand>
        <name>ATP</name>
        <dbReference type="ChEBI" id="CHEBI:30616"/>
    </ligand>
</feature>
<dbReference type="InterPro" id="IPR004027">
    <property type="entry name" value="SEC_C_motif"/>
</dbReference>
<dbReference type="Pfam" id="PF02810">
    <property type="entry name" value="SEC-C"/>
    <property type="match status" value="1"/>
</dbReference>
<comment type="catalytic activity">
    <reaction evidence="15">
        <text>ATP + H2O + cellular proteinSide 1 = ADP + phosphate + cellular proteinSide 2.</text>
        <dbReference type="EC" id="7.4.2.8"/>
    </reaction>
</comment>
<keyword evidence="7" id="KW-0479">Metal-binding</keyword>
<dbReference type="EMBL" id="JAANGI010000001">
    <property type="protein sequence ID" value="MBT8591692.1"/>
    <property type="molecule type" value="Genomic_DNA"/>
</dbReference>
<dbReference type="FunFam" id="1.10.3060.10:FF:000003">
    <property type="entry name" value="Protein translocase subunit SecA"/>
    <property type="match status" value="1"/>
</dbReference>
<keyword evidence="10 15" id="KW-0067">ATP-binding</keyword>
<evidence type="ECO:0000256" key="6">
    <source>
        <dbReference type="ARBA" id="ARBA00022519"/>
    </source>
</evidence>
<reference evidence="20" key="1">
    <citation type="journal article" date="2021" name="Genome Biol. Evol.">
        <title>Continental-Scale Gene Flow Prevents Allopatric Divergence of Pelagic Freshwater Bacteria.</title>
        <authorList>
            <person name="Hoetzinger M."/>
            <person name="Pitt A."/>
            <person name="Huemer A."/>
            <person name="Hahn M.W."/>
        </authorList>
    </citation>
    <scope>NUCLEOTIDE SEQUENCE</scope>
    <source>
        <strain evidence="20">AP-YLGG-20-G6</strain>
    </source>
</reference>
<dbReference type="GO" id="GO:0017038">
    <property type="term" value="P:protein import"/>
    <property type="evidence" value="ECO:0007669"/>
    <property type="project" value="InterPro"/>
</dbReference>
<dbReference type="Gene3D" id="3.90.1440.10">
    <property type="entry name" value="SecA, preprotein cross-linking domain"/>
    <property type="match status" value="1"/>
</dbReference>
<feature type="domain" description="SecA family profile" evidence="19">
    <location>
        <begin position="3"/>
        <end position="629"/>
    </location>
</feature>
<dbReference type="InterPro" id="IPR014001">
    <property type="entry name" value="Helicase_ATP-bd"/>
</dbReference>
<dbReference type="AlphaFoldDB" id="A0AAE2YLP8"/>
<evidence type="ECO:0000313" key="21">
    <source>
        <dbReference type="Proteomes" id="UP000762271"/>
    </source>
</evidence>
<dbReference type="NCBIfam" id="TIGR00963">
    <property type="entry name" value="secA"/>
    <property type="match status" value="1"/>
</dbReference>
<proteinExistence type="inferred from homology"/>
<dbReference type="InterPro" id="IPR014018">
    <property type="entry name" value="SecA_motor_DEAD"/>
</dbReference>
<comment type="subunit">
    <text evidence="15">Monomer and homodimer. Part of the essential Sec protein translocation apparatus which comprises SecA, SecYEG and auxiliary proteins SecDF-YajC and YidC.</text>
</comment>
<dbReference type="FunFam" id="3.40.50.300:FF:000113">
    <property type="entry name" value="Preprotein translocase subunit SecA"/>
    <property type="match status" value="1"/>
</dbReference>
<evidence type="ECO:0000256" key="9">
    <source>
        <dbReference type="ARBA" id="ARBA00022833"/>
    </source>
</evidence>
<dbReference type="Gene3D" id="1.10.3060.10">
    <property type="entry name" value="Helical scaffold and wing domains of SecA"/>
    <property type="match status" value="1"/>
</dbReference>
<dbReference type="CDD" id="cd18803">
    <property type="entry name" value="SF2_C_secA"/>
    <property type="match status" value="1"/>
</dbReference>
<evidence type="ECO:0000259" key="17">
    <source>
        <dbReference type="PROSITE" id="PS51192"/>
    </source>
</evidence>
<dbReference type="PANTHER" id="PTHR30612">
    <property type="entry name" value="SECA INNER MEMBRANE COMPONENT OF SEC PROTEIN SECRETION SYSTEM"/>
    <property type="match status" value="1"/>
</dbReference>
<dbReference type="GO" id="GO:0005886">
    <property type="term" value="C:plasma membrane"/>
    <property type="evidence" value="ECO:0007669"/>
    <property type="project" value="UniProtKB-SubCell"/>
</dbReference>
<sequence>MVIGLLKTLVGSRNDRLLKQYRKVVAKVGAFEPAMQSLDDAALQAKTAEFKARLSAGESLDDIAAEAFAVVREASVRIMKMRHFDSQLIGGLALHQGKIAEMGTGEGKTLTATLPVYLNALTGKGVHVVTVNDYLAQRDAEWMSKLYNFLGMAVGVNLSQMDHESKKKAYASDITYGTNNEFGFDYLRDNMVQDLDQKVQRGLAYAIVDEVDSILIDEARTPLIISGQADDHTDLYIKMNALPARLERQIGEEKADGTGVEVPGDYWVDEKSHQVYLTEQGHDKAEVILVELGALTDGDSLYAPQNISLMHHVYAALRAHTLYHRDQQYVVQNNEVIIVDEFTGRLMQGRRWGEGLHQAVEAKEKVAIQNENQTLATITFQNYFRMYGKLAGMTGTADTEAYEFKEIYNLETVVIPPNRISQRKDRQDQIFKSSRERYDAVVKDILDCHARSQPVLVGTTSIENSELISHLLNQKKLPHQVLNAKQHAREAEIIAQAGRPQMITIATNMAGRGTDIVLGGNVEKQSALINEDASLSAQEKSSKIQKLQDEWQSLHDLVLNAGGLHIIGTERHESRRIDNQLRGRSGRQGDPGSSRFYLSLDDPLLRIFAGDRLRAVMERLKMPDGEPIEAGMVTRSIESAQRKVEGRNFDIRKQLLEYDDVANDQRKETYRLRNEVLESGDIGELIANLREDVVRDICAIYIPLQSMEEQWDLPGLENILENEWGLNLDLQKWVEAADSVDAEEIVERVLQAAQEAYDGKVALSGRPSFAGFERSVLLYSLDTHWREHLAALDHLRQGINLRGYAQKDPKQEYRREAFELYGELLNVIKNDVVKNIMTVQIRSASELDKASESMNDDLAKLSDLQYQHADPDLEVAGSTGDRGSAIEIIPAPVRTGPKIGRNDPCSCGSGKKYKNCHGALS</sequence>
<dbReference type="Pfam" id="PF21090">
    <property type="entry name" value="P-loop_SecA"/>
    <property type="match status" value="1"/>
</dbReference>
<name>A0AAE2YLP8_9BURK</name>
<dbReference type="PANTHER" id="PTHR30612:SF0">
    <property type="entry name" value="CHLOROPLAST PROTEIN-TRANSPORTING ATPASE"/>
    <property type="match status" value="1"/>
</dbReference>
<keyword evidence="13 15" id="KW-0811">Translocation</keyword>
<dbReference type="Gene3D" id="3.40.50.300">
    <property type="entry name" value="P-loop containing nucleotide triphosphate hydrolases"/>
    <property type="match status" value="2"/>
</dbReference>
<dbReference type="PROSITE" id="PS51194">
    <property type="entry name" value="HELICASE_CTER"/>
    <property type="match status" value="1"/>
</dbReference>
<keyword evidence="14 15" id="KW-0472">Membrane</keyword>
<evidence type="ECO:0000313" key="20">
    <source>
        <dbReference type="EMBL" id="MBT8591692.1"/>
    </source>
</evidence>
<dbReference type="SMART" id="SM00958">
    <property type="entry name" value="SecA_PP_bind"/>
    <property type="match status" value="1"/>
</dbReference>
<comment type="similarity">
    <text evidence="2 15 16">Belongs to the SecA family.</text>
</comment>
<evidence type="ECO:0000256" key="11">
    <source>
        <dbReference type="ARBA" id="ARBA00022927"/>
    </source>
</evidence>
<comment type="function">
    <text evidence="15">Part of the Sec protein translocase complex. Interacts with the SecYEG preprotein conducting channel. Has a central role in coupling the hydrolysis of ATP to the transfer of proteins into and across the cell membrane, serving both as a receptor for the preprotein-SecB complex and as an ATP-driven molecular motor driving the stepwise translocation of polypeptide chains across the membrane.</text>
</comment>
<keyword evidence="5 15" id="KW-0963">Cytoplasm</keyword>
<dbReference type="InterPro" id="IPR020937">
    <property type="entry name" value="SecA_CS"/>
</dbReference>
<protein>
    <recommendedName>
        <fullName evidence="15 16">Protein translocase subunit SecA</fullName>
        <ecNumber evidence="15">7.4.2.8</ecNumber>
    </recommendedName>
</protein>
<dbReference type="Proteomes" id="UP000762271">
    <property type="component" value="Unassembled WGS sequence"/>
</dbReference>
<dbReference type="Pfam" id="PF07517">
    <property type="entry name" value="SecA_DEAD"/>
    <property type="match status" value="1"/>
</dbReference>
<accession>A0AAE2YLP8</accession>
<feature type="binding site" evidence="15">
    <location>
        <position position="87"/>
    </location>
    <ligand>
        <name>ATP</name>
        <dbReference type="ChEBI" id="CHEBI:30616"/>
    </ligand>
</feature>
<evidence type="ECO:0000256" key="13">
    <source>
        <dbReference type="ARBA" id="ARBA00023010"/>
    </source>
</evidence>
<evidence type="ECO:0000256" key="5">
    <source>
        <dbReference type="ARBA" id="ARBA00022490"/>
    </source>
</evidence>
<evidence type="ECO:0000256" key="10">
    <source>
        <dbReference type="ARBA" id="ARBA00022840"/>
    </source>
</evidence>
<dbReference type="PROSITE" id="PS51192">
    <property type="entry name" value="HELICASE_ATP_BIND_1"/>
    <property type="match status" value="1"/>
</dbReference>
<evidence type="ECO:0000256" key="1">
    <source>
        <dbReference type="ARBA" id="ARBA00001947"/>
    </source>
</evidence>
<dbReference type="InterPro" id="IPR011115">
    <property type="entry name" value="SecA_DEAD"/>
</dbReference>
<dbReference type="CDD" id="cd17928">
    <property type="entry name" value="DEXDc_SecA"/>
    <property type="match status" value="1"/>
</dbReference>
<dbReference type="SUPFAM" id="SSF81767">
    <property type="entry name" value="Pre-protein crosslinking domain of SecA"/>
    <property type="match status" value="1"/>
</dbReference>
<dbReference type="InterPro" id="IPR000185">
    <property type="entry name" value="SecA"/>
</dbReference>
<dbReference type="PROSITE" id="PS01312">
    <property type="entry name" value="SECA"/>
    <property type="match status" value="1"/>
</dbReference>
<dbReference type="Pfam" id="PF07516">
    <property type="entry name" value="SecA_SW"/>
    <property type="match status" value="1"/>
</dbReference>
<keyword evidence="4 15" id="KW-1003">Cell membrane</keyword>
<evidence type="ECO:0000256" key="4">
    <source>
        <dbReference type="ARBA" id="ARBA00022475"/>
    </source>
</evidence>